<evidence type="ECO:0000313" key="2">
    <source>
        <dbReference type="EMBL" id="KAJ5201343.1"/>
    </source>
</evidence>
<name>A0A9W9MHG3_9EURO</name>
<evidence type="ECO:0000313" key="3">
    <source>
        <dbReference type="Proteomes" id="UP001150904"/>
    </source>
</evidence>
<dbReference type="Proteomes" id="UP001150904">
    <property type="component" value="Unassembled WGS sequence"/>
</dbReference>
<gene>
    <name evidence="2" type="ORF">N7498_006006</name>
</gene>
<keyword evidence="1" id="KW-0472">Membrane</keyword>
<accession>A0A9W9MHG3</accession>
<reference evidence="2" key="1">
    <citation type="submission" date="2022-12" db="EMBL/GenBank/DDBJ databases">
        <authorList>
            <person name="Petersen C."/>
        </authorList>
    </citation>
    <scope>NUCLEOTIDE SEQUENCE</scope>
    <source>
        <strain evidence="2">IBT 15544</strain>
    </source>
</reference>
<feature type="transmembrane region" description="Helical" evidence="1">
    <location>
        <begin position="90"/>
        <end position="109"/>
    </location>
</feature>
<keyword evidence="3" id="KW-1185">Reference proteome</keyword>
<proteinExistence type="predicted"/>
<dbReference type="AlphaFoldDB" id="A0A9W9MHG3"/>
<comment type="caution">
    <text evidence="2">The sequence shown here is derived from an EMBL/GenBank/DDBJ whole genome shotgun (WGS) entry which is preliminary data.</text>
</comment>
<keyword evidence="1" id="KW-0812">Transmembrane</keyword>
<evidence type="ECO:0000256" key="1">
    <source>
        <dbReference type="SAM" id="Phobius"/>
    </source>
</evidence>
<dbReference type="GeneID" id="83180369"/>
<dbReference type="EMBL" id="JAPQKR010000013">
    <property type="protein sequence ID" value="KAJ5201343.1"/>
    <property type="molecule type" value="Genomic_DNA"/>
</dbReference>
<dbReference type="OrthoDB" id="4771706at2759"/>
<organism evidence="2 3">
    <name type="scientific">Penicillium cinerascens</name>
    <dbReference type="NCBI Taxonomy" id="70096"/>
    <lineage>
        <taxon>Eukaryota</taxon>
        <taxon>Fungi</taxon>
        <taxon>Dikarya</taxon>
        <taxon>Ascomycota</taxon>
        <taxon>Pezizomycotina</taxon>
        <taxon>Eurotiomycetes</taxon>
        <taxon>Eurotiomycetidae</taxon>
        <taxon>Eurotiales</taxon>
        <taxon>Aspergillaceae</taxon>
        <taxon>Penicillium</taxon>
    </lineage>
</organism>
<feature type="transmembrane region" description="Helical" evidence="1">
    <location>
        <begin position="146"/>
        <end position="169"/>
    </location>
</feature>
<sequence>MGKIPRRSAGPKQVRTYLIHTLVHKHDVTSEIAQATANLWKFGRSDDLRKSSKMDFVRVFGKEIGPFLYASVDEDKYAEWRASTSGIINYWAMIIACVAAAFFLFRAFYSPAHIWKNVVRAYLVWGPTFLICAGREYDVRDGSLQFGMAIVGMMSNFFAPIILGGLWLAKKHQGE</sequence>
<reference evidence="2" key="2">
    <citation type="journal article" date="2023" name="IMA Fungus">
        <title>Comparative genomic study of the Penicillium genus elucidates a diverse pangenome and 15 lateral gene transfer events.</title>
        <authorList>
            <person name="Petersen C."/>
            <person name="Sorensen T."/>
            <person name="Nielsen M.R."/>
            <person name="Sondergaard T.E."/>
            <person name="Sorensen J.L."/>
            <person name="Fitzpatrick D.A."/>
            <person name="Frisvad J.C."/>
            <person name="Nielsen K.L."/>
        </authorList>
    </citation>
    <scope>NUCLEOTIDE SEQUENCE</scope>
    <source>
        <strain evidence="2">IBT 15544</strain>
    </source>
</reference>
<keyword evidence="1" id="KW-1133">Transmembrane helix</keyword>
<dbReference type="RefSeq" id="XP_058307259.1">
    <property type="nucleotide sequence ID" value="XM_058453068.1"/>
</dbReference>
<protein>
    <submittedName>
        <fullName evidence="2">Uncharacterized protein</fullName>
    </submittedName>
</protein>